<sequence>MQEPQALTAFAAISQETRLRIIRRLLVAGADGMSAGAIGEAVGASASGLSFHLNHLEQADLIESRREGRFIIYSAIFPALSDLVAFLMRDCCEGHCKVCDQAIALFSRCTGRPMAGGLKSRKLMVCDDAAPKERQGQRKRRVPA</sequence>
<dbReference type="GO" id="GO:0003700">
    <property type="term" value="F:DNA-binding transcription factor activity"/>
    <property type="evidence" value="ECO:0007669"/>
    <property type="project" value="InterPro"/>
</dbReference>
<organism evidence="5 6">
    <name type="scientific">Belnapia rosea</name>
    <dbReference type="NCBI Taxonomy" id="938405"/>
    <lineage>
        <taxon>Bacteria</taxon>
        <taxon>Pseudomonadati</taxon>
        <taxon>Pseudomonadota</taxon>
        <taxon>Alphaproteobacteria</taxon>
        <taxon>Acetobacterales</taxon>
        <taxon>Roseomonadaceae</taxon>
        <taxon>Belnapia</taxon>
    </lineage>
</organism>
<evidence type="ECO:0000256" key="1">
    <source>
        <dbReference type="ARBA" id="ARBA00023015"/>
    </source>
</evidence>
<proteinExistence type="predicted"/>
<protein>
    <submittedName>
        <fullName evidence="5">Transcriptional regulator, ArsR family</fullName>
    </submittedName>
</protein>
<dbReference type="CDD" id="cd00090">
    <property type="entry name" value="HTH_ARSR"/>
    <property type="match status" value="1"/>
</dbReference>
<dbReference type="SUPFAM" id="SSF46785">
    <property type="entry name" value="Winged helix' DNA-binding domain"/>
    <property type="match status" value="1"/>
</dbReference>
<feature type="domain" description="HTH arsR-type" evidence="4">
    <location>
        <begin position="1"/>
        <end position="95"/>
    </location>
</feature>
<dbReference type="Proteomes" id="UP000198925">
    <property type="component" value="Unassembled WGS sequence"/>
</dbReference>
<dbReference type="PANTHER" id="PTHR43132:SF2">
    <property type="entry name" value="ARSENICAL RESISTANCE OPERON REPRESSOR ARSR-RELATED"/>
    <property type="match status" value="1"/>
</dbReference>
<keyword evidence="1" id="KW-0805">Transcription regulation</keyword>
<keyword evidence="6" id="KW-1185">Reference proteome</keyword>
<keyword evidence="2" id="KW-0238">DNA-binding</keyword>
<dbReference type="InterPro" id="IPR036388">
    <property type="entry name" value="WH-like_DNA-bd_sf"/>
</dbReference>
<name>A0A1G6YZ52_9PROT</name>
<dbReference type="NCBIfam" id="NF033788">
    <property type="entry name" value="HTH_metalloreg"/>
    <property type="match status" value="1"/>
</dbReference>
<dbReference type="EMBL" id="FMZX01000015">
    <property type="protein sequence ID" value="SDD95591.1"/>
    <property type="molecule type" value="Genomic_DNA"/>
</dbReference>
<evidence type="ECO:0000313" key="6">
    <source>
        <dbReference type="Proteomes" id="UP000198925"/>
    </source>
</evidence>
<dbReference type="RefSeq" id="WP_090664439.1">
    <property type="nucleotide sequence ID" value="NZ_FMZX01000015.1"/>
</dbReference>
<dbReference type="PANTHER" id="PTHR43132">
    <property type="entry name" value="ARSENICAL RESISTANCE OPERON REPRESSOR ARSR-RELATED"/>
    <property type="match status" value="1"/>
</dbReference>
<evidence type="ECO:0000256" key="2">
    <source>
        <dbReference type="ARBA" id="ARBA00023125"/>
    </source>
</evidence>
<accession>A0A1G6YZ52</accession>
<dbReference type="PRINTS" id="PR00778">
    <property type="entry name" value="HTHARSR"/>
</dbReference>
<evidence type="ECO:0000313" key="5">
    <source>
        <dbReference type="EMBL" id="SDD95591.1"/>
    </source>
</evidence>
<keyword evidence="3" id="KW-0804">Transcription</keyword>
<dbReference type="Gene3D" id="1.10.10.10">
    <property type="entry name" value="Winged helix-like DNA-binding domain superfamily/Winged helix DNA-binding domain"/>
    <property type="match status" value="1"/>
</dbReference>
<gene>
    <name evidence="5" type="ORF">SAMN04487779_101561</name>
</gene>
<evidence type="ECO:0000259" key="4">
    <source>
        <dbReference type="PROSITE" id="PS50987"/>
    </source>
</evidence>
<dbReference type="Pfam" id="PF12840">
    <property type="entry name" value="HTH_20"/>
    <property type="match status" value="1"/>
</dbReference>
<dbReference type="InterPro" id="IPR036390">
    <property type="entry name" value="WH_DNA-bd_sf"/>
</dbReference>
<reference evidence="5 6" key="1">
    <citation type="submission" date="2016-10" db="EMBL/GenBank/DDBJ databases">
        <authorList>
            <person name="de Groot N.N."/>
        </authorList>
    </citation>
    <scope>NUCLEOTIDE SEQUENCE [LARGE SCALE GENOMIC DNA]</scope>
    <source>
        <strain evidence="5 6">CPCC 100156</strain>
    </source>
</reference>
<dbReference type="InterPro" id="IPR011991">
    <property type="entry name" value="ArsR-like_HTH"/>
</dbReference>
<dbReference type="AlphaFoldDB" id="A0A1G6YZ52"/>
<dbReference type="PROSITE" id="PS50987">
    <property type="entry name" value="HTH_ARSR_2"/>
    <property type="match status" value="1"/>
</dbReference>
<dbReference type="InterPro" id="IPR051011">
    <property type="entry name" value="Metal_resp_trans_reg"/>
</dbReference>
<evidence type="ECO:0000256" key="3">
    <source>
        <dbReference type="ARBA" id="ARBA00023163"/>
    </source>
</evidence>
<dbReference type="SMART" id="SM00418">
    <property type="entry name" value="HTH_ARSR"/>
    <property type="match status" value="1"/>
</dbReference>
<dbReference type="GO" id="GO:0003677">
    <property type="term" value="F:DNA binding"/>
    <property type="evidence" value="ECO:0007669"/>
    <property type="project" value="UniProtKB-KW"/>
</dbReference>
<dbReference type="InterPro" id="IPR001845">
    <property type="entry name" value="HTH_ArsR_DNA-bd_dom"/>
</dbReference>